<sequence length="37" mass="4564">MYKTISMRQSRMGRRLRFKRSELDEWACSGKSTFYKE</sequence>
<dbReference type="EMBL" id="JALU01000020">
    <property type="protein sequence ID" value="EUC52109.1"/>
    <property type="molecule type" value="Genomic_DNA"/>
</dbReference>
<proteinExistence type="predicted"/>
<accession>X8ISE6</accession>
<name>X8ISE6_9FIRM</name>
<protein>
    <submittedName>
        <fullName evidence="1">Uncharacterized protein</fullName>
    </submittedName>
</protein>
<evidence type="ECO:0000313" key="1">
    <source>
        <dbReference type="EMBL" id="EUC52109.1"/>
    </source>
</evidence>
<dbReference type="AlphaFoldDB" id="X8ISE6"/>
<comment type="caution">
    <text evidence="1">The sequence shown here is derived from an EMBL/GenBank/DDBJ whole genome shotgun (WGS) entry which is preliminary data.</text>
</comment>
<reference evidence="1 2" key="1">
    <citation type="submission" date="2014-01" db="EMBL/GenBank/DDBJ databases">
        <authorList>
            <person name="Durkin A.S."/>
            <person name="McCorrison J."/>
            <person name="Torralba M."/>
            <person name="Gillis M."/>
            <person name="Haft D.H."/>
            <person name="Methe B."/>
            <person name="Sutton G."/>
            <person name="Nelson K.E."/>
        </authorList>
    </citation>
    <scope>NUCLEOTIDE SEQUENCE [LARGE SCALE GENOMIC DNA]</scope>
    <source>
        <strain evidence="1 2">ATCC 33093</strain>
    </source>
</reference>
<organism evidence="1 2">
    <name type="scientific">Mogibacterium timidum ATCC 33093</name>
    <dbReference type="NCBI Taxonomy" id="1401079"/>
    <lineage>
        <taxon>Bacteria</taxon>
        <taxon>Bacillati</taxon>
        <taxon>Bacillota</taxon>
        <taxon>Clostridia</taxon>
        <taxon>Peptostreptococcales</taxon>
        <taxon>Anaerovoracaceae</taxon>
        <taxon>Mogibacterium</taxon>
    </lineage>
</organism>
<gene>
    <name evidence="1" type="ORF">HMPREF0581_0254</name>
</gene>
<evidence type="ECO:0000313" key="2">
    <source>
        <dbReference type="Proteomes" id="UP000022645"/>
    </source>
</evidence>
<dbReference type="Proteomes" id="UP000022645">
    <property type="component" value="Unassembled WGS sequence"/>
</dbReference>